<evidence type="ECO:0000256" key="16">
    <source>
        <dbReference type="RuleBase" id="RU362033"/>
    </source>
</evidence>
<dbReference type="SUPFAM" id="SSF81653">
    <property type="entry name" value="Calcium ATPase, transduction domain A"/>
    <property type="match status" value="1"/>
</dbReference>
<feature type="binding site" evidence="14">
    <location>
        <position position="807"/>
    </location>
    <ligand>
        <name>ATP</name>
        <dbReference type="ChEBI" id="CHEBI:30616"/>
    </ligand>
</feature>
<dbReference type="NCBIfam" id="TIGR01494">
    <property type="entry name" value="ATPase_P-type"/>
    <property type="match status" value="2"/>
</dbReference>
<dbReference type="SUPFAM" id="SSF56784">
    <property type="entry name" value="HAD-like"/>
    <property type="match status" value="1"/>
</dbReference>
<dbReference type="RefSeq" id="XP_011298115.1">
    <property type="nucleotide sequence ID" value="XM_011299813.1"/>
</dbReference>
<evidence type="ECO:0000256" key="10">
    <source>
        <dbReference type="ARBA" id="ARBA00022989"/>
    </source>
</evidence>
<proteinExistence type="inferred from homology"/>
<dbReference type="RefSeq" id="XP_011298116.1">
    <property type="nucleotide sequence ID" value="XM_011299814.1"/>
</dbReference>
<feature type="binding site" evidence="14">
    <location>
        <position position="721"/>
    </location>
    <ligand>
        <name>ATP</name>
        <dbReference type="ChEBI" id="CHEBI:30616"/>
    </ligand>
</feature>
<dbReference type="InterPro" id="IPR006539">
    <property type="entry name" value="P-type_ATPase_IV"/>
</dbReference>
<dbReference type="Pfam" id="PF13246">
    <property type="entry name" value="Cation_ATPase"/>
    <property type="match status" value="1"/>
</dbReference>
<feature type="binding site" evidence="14">
    <location>
        <position position="813"/>
    </location>
    <ligand>
        <name>ATP</name>
        <dbReference type="ChEBI" id="CHEBI:30616"/>
    </ligand>
</feature>
<evidence type="ECO:0000313" key="21">
    <source>
        <dbReference type="RefSeq" id="XP_011298115.1"/>
    </source>
</evidence>
<feature type="binding site" evidence="14">
    <location>
        <position position="837"/>
    </location>
    <ligand>
        <name>ATP</name>
        <dbReference type="ChEBI" id="CHEBI:30616"/>
    </ligand>
</feature>
<feature type="transmembrane region" description="Helical" evidence="16">
    <location>
        <begin position="312"/>
        <end position="333"/>
    </location>
</feature>
<evidence type="ECO:0000256" key="12">
    <source>
        <dbReference type="ARBA" id="ARBA00034036"/>
    </source>
</evidence>
<evidence type="ECO:0000256" key="9">
    <source>
        <dbReference type="ARBA" id="ARBA00022967"/>
    </source>
</evidence>
<feature type="binding site" evidence="14">
    <location>
        <position position="428"/>
    </location>
    <ligand>
        <name>ATP</name>
        <dbReference type="ChEBI" id="CHEBI:30616"/>
    </ligand>
</feature>
<feature type="binding site" evidence="14">
    <location>
        <position position="543"/>
    </location>
    <ligand>
        <name>ATP</name>
        <dbReference type="ChEBI" id="CHEBI:30616"/>
    </ligand>
</feature>
<dbReference type="KEGG" id="fas:105263550"/>
<feature type="transmembrane region" description="Helical" evidence="16">
    <location>
        <begin position="362"/>
        <end position="381"/>
    </location>
</feature>
<dbReference type="SFLD" id="SFLDF00027">
    <property type="entry name" value="p-type_atpase"/>
    <property type="match status" value="1"/>
</dbReference>
<keyword evidence="20" id="KW-1185">Reference proteome</keyword>
<accession>A0A9R1SW09</accession>
<feature type="binding site" evidence="14">
    <location>
        <position position="720"/>
    </location>
    <ligand>
        <name>ATP</name>
        <dbReference type="ChEBI" id="CHEBI:30616"/>
    </ligand>
</feature>
<dbReference type="InterPro" id="IPR032630">
    <property type="entry name" value="P_typ_ATPase_c"/>
</dbReference>
<accession>A0A9R1SVX0</accession>
<evidence type="ECO:0000256" key="13">
    <source>
        <dbReference type="PIRSR" id="PIRSR606539-1"/>
    </source>
</evidence>
<dbReference type="RefSeq" id="XP_011298117.1">
    <property type="nucleotide sequence ID" value="XM_011299815.1"/>
</dbReference>
<evidence type="ECO:0000256" key="7">
    <source>
        <dbReference type="ARBA" id="ARBA00022840"/>
    </source>
</evidence>
<dbReference type="Gene3D" id="3.40.1110.10">
    <property type="entry name" value="Calcium-transporting ATPase, cytoplasmic domain N"/>
    <property type="match status" value="1"/>
</dbReference>
<feature type="binding site" evidence="15">
    <location>
        <position position="838"/>
    </location>
    <ligand>
        <name>Mg(2+)</name>
        <dbReference type="ChEBI" id="CHEBI:18420"/>
    </ligand>
</feature>
<feature type="binding site" evidence="14">
    <location>
        <position position="584"/>
    </location>
    <ligand>
        <name>ATP</name>
        <dbReference type="ChEBI" id="CHEBI:30616"/>
    </ligand>
</feature>
<dbReference type="SFLD" id="SFLDS00003">
    <property type="entry name" value="Haloacid_Dehalogenase"/>
    <property type="match status" value="1"/>
</dbReference>
<comment type="catalytic activity">
    <reaction evidence="12 16">
        <text>ATP + H2O + phospholipidSide 1 = ADP + phosphate + phospholipidSide 2.</text>
        <dbReference type="EC" id="7.6.2.1"/>
    </reaction>
</comment>
<evidence type="ECO:0000256" key="4">
    <source>
        <dbReference type="ARBA" id="ARBA00022692"/>
    </source>
</evidence>
<feature type="binding site" evidence="14">
    <location>
        <position position="429"/>
    </location>
    <ligand>
        <name>ATP</name>
        <dbReference type="ChEBI" id="CHEBI:30616"/>
    </ligand>
</feature>
<evidence type="ECO:0000256" key="8">
    <source>
        <dbReference type="ARBA" id="ARBA00022842"/>
    </source>
</evidence>
<comment type="cofactor">
    <cofactor evidence="15">
        <name>Mg(2+)</name>
        <dbReference type="ChEBI" id="CHEBI:18420"/>
    </cofactor>
</comment>
<feature type="transmembrane region" description="Helical" evidence="16">
    <location>
        <begin position="1013"/>
        <end position="1032"/>
    </location>
</feature>
<gene>
    <name evidence="21 22 23" type="primary">LOC105263550</name>
</gene>
<accession>A0A9R1SVY1</accession>
<dbReference type="GeneID" id="105263550"/>
<dbReference type="Pfam" id="PF16209">
    <property type="entry name" value="PhoLip_ATPase_N"/>
    <property type="match status" value="1"/>
</dbReference>
<reference evidence="21 22" key="1">
    <citation type="submission" date="2025-04" db="UniProtKB">
        <authorList>
            <consortium name="RefSeq"/>
        </authorList>
    </citation>
    <scope>IDENTIFICATION</scope>
    <source>
        <strain evidence="21 22">USDA-PBARC FA_bdor</strain>
        <tissue evidence="21 22">Whole organism</tissue>
    </source>
</reference>
<dbReference type="InterPro" id="IPR001757">
    <property type="entry name" value="P_typ_ATPase"/>
</dbReference>
<feature type="binding site" evidence="14">
    <location>
        <position position="719"/>
    </location>
    <ligand>
        <name>ATP</name>
        <dbReference type="ChEBI" id="CHEBI:30616"/>
    </ligand>
</feature>
<keyword evidence="9 16" id="KW-1278">Translocase</keyword>
<dbReference type="Proteomes" id="UP000694866">
    <property type="component" value="Unplaced"/>
</dbReference>
<keyword evidence="4 16" id="KW-0812">Transmembrane</keyword>
<evidence type="ECO:0000256" key="14">
    <source>
        <dbReference type="PIRSR" id="PIRSR606539-2"/>
    </source>
</evidence>
<evidence type="ECO:0000259" key="19">
    <source>
        <dbReference type="Pfam" id="PF16212"/>
    </source>
</evidence>
<dbReference type="InterPro" id="IPR059000">
    <property type="entry name" value="ATPase_P-type_domA"/>
</dbReference>
<comment type="similarity">
    <text evidence="3 16">Belongs to the cation transport ATPase (P-type) (TC 3.A.3) family. Type IV subfamily.</text>
</comment>
<feature type="binding site" evidence="14">
    <location>
        <position position="638"/>
    </location>
    <ligand>
        <name>ATP</name>
        <dbReference type="ChEBI" id="CHEBI:30616"/>
    </ligand>
</feature>
<feature type="transmembrane region" description="Helical" evidence="16">
    <location>
        <begin position="921"/>
        <end position="945"/>
    </location>
</feature>
<dbReference type="InterPro" id="IPR023298">
    <property type="entry name" value="ATPase_P-typ_TM_dom_sf"/>
</dbReference>
<dbReference type="InterPro" id="IPR036412">
    <property type="entry name" value="HAD-like_sf"/>
</dbReference>
<dbReference type="PROSITE" id="PS00154">
    <property type="entry name" value="ATPASE_E1_E2"/>
    <property type="match status" value="1"/>
</dbReference>
<dbReference type="SUPFAM" id="SSF81660">
    <property type="entry name" value="Metal cation-transporting ATPase, ATP-binding domain N"/>
    <property type="match status" value="1"/>
</dbReference>
<evidence type="ECO:0000256" key="2">
    <source>
        <dbReference type="ARBA" id="ARBA00004308"/>
    </source>
</evidence>
<feature type="domain" description="P-type ATPase A" evidence="17">
    <location>
        <begin position="149"/>
        <end position="296"/>
    </location>
</feature>
<dbReference type="Gene3D" id="2.70.150.10">
    <property type="entry name" value="Calcium-transporting ATPase, cytoplasmic transduction domain A"/>
    <property type="match status" value="1"/>
</dbReference>
<dbReference type="GO" id="GO:0000287">
    <property type="term" value="F:magnesium ion binding"/>
    <property type="evidence" value="ECO:0007669"/>
    <property type="project" value="UniProtKB-UniRule"/>
</dbReference>
<evidence type="ECO:0000256" key="11">
    <source>
        <dbReference type="ARBA" id="ARBA00023136"/>
    </source>
</evidence>
<dbReference type="InterPro" id="IPR032631">
    <property type="entry name" value="P-type_ATPase_N"/>
</dbReference>
<dbReference type="GO" id="GO:0005524">
    <property type="term" value="F:ATP binding"/>
    <property type="evidence" value="ECO:0007669"/>
    <property type="project" value="UniProtKB-UniRule"/>
</dbReference>
<dbReference type="SFLD" id="SFLDG00002">
    <property type="entry name" value="C1.7:_P-type_atpase_like"/>
    <property type="match status" value="1"/>
</dbReference>
<sequence>MKEIGGCCEVANDPVDLKELSGHDVLRTVARGRFSKLLGHGSNASILTEHRIFTIHSNNDPSITIYPRNRIKSNKYTVWNFIPKNLFEQFRRVANFYFLVTGIIAVSIESPVSPLTTFLPLLFVILVTAGKQGYEDFQRKRSDDRVNCTPVTVIRNKCVQVIHCEQIVVGDLVKVCRDEEVPCDLILLHSSESNGCCYVTTSNLDGETNLKTIQVPKLTLRKSLEEVIVMEATVTCQHPLANLYEFFGNIEAKFSDEFLAGSLTIDNVLLRGSRLKNTDFVIGTAVYTGRDTKLSRNAKNNQNKFSTVEKSINNYLIFFIFVMVFEIMASTLLKEFIEVNEEWRSYLGEFETVNFSKLLNNILTFTVLYNYLVPISLYVTIELQKFLGSYFFRWDKEMDDDRENLHPLVNTSDLNEELGQVEYLFTDKTGTLTENLMVFRRCSIDGKMYLEKDCNGKLYSIPENGDEREAVKIQTWPTEIWHFMIAISLCHSVHVAPRVLMQSIAAKRTAFRESFRQRSITRVNSSLLMDPTLPEYQAASADEKALVEATARCGVVLTKYSGDEMELKIGEKILFFTKLETLEFTSDRKRMSVIVEDSVGDLWLYSKGADAQMLSLIADGKIAEAESHLADFSKRGLRTLVVAYKKLTIAEYDKLSRAIEQARQIIGADRAQRIDKAYHLIENNLTLLGATGVEDRLQEGVEETLEALRVAGIKVWVLTGDKAETAENIAFSCGHFKSGTDVLKLMGKITIQMCFITLTSFERRLKLEPCKQYGLLMDGSSLTIAIKHCPELLRIVAMSCDAVVCCRMSPLQKSEIVHLVKNAKKRPLTAAIGDGGNDVSMIQEAHVGLGIMGKEGRQATMSADFAFSKFMHLQKALLVHGHWYYIRLSILTQYFFYKNIVFITPQLLFGFHSGFSSQALYSSIFLMGFNLFFTSLPVLMFGLFEQDYTAETLKRFSQYYLLNKKNYLLSIYQTIIWLLTAVWHTCVIYFSVYFFWRTNPVNLYDNTDAGYDGFGTCIFHMVTLVTNLQILLRSYFWTVPFVGSIVFSEFAFFVITSLYSSLNPPFSGGMYWVFHKLYLSPSFWLLTMIIVPICLVPTCFVAVYDRSRPIKLSYQNEREENLQDNYSEWSVPSTEERRFNFVPWRGNFSFRIAS</sequence>
<feature type="transmembrane region" description="Helical" evidence="16">
    <location>
        <begin position="1039"/>
        <end position="1062"/>
    </location>
</feature>
<dbReference type="InterPro" id="IPR023299">
    <property type="entry name" value="ATPase_P-typ_cyto_dom_N"/>
</dbReference>
<evidence type="ECO:0000259" key="17">
    <source>
        <dbReference type="Pfam" id="PF00122"/>
    </source>
</evidence>
<keyword evidence="10 16" id="KW-1133">Transmembrane helix</keyword>
<comment type="subcellular location">
    <subcellularLocation>
        <location evidence="2">Endomembrane system</location>
    </subcellularLocation>
    <subcellularLocation>
        <location evidence="1 16">Membrane</location>
        <topology evidence="1 16">Multi-pass membrane protein</topology>
    </subcellularLocation>
</comment>
<dbReference type="GO" id="GO:0016887">
    <property type="term" value="F:ATP hydrolysis activity"/>
    <property type="evidence" value="ECO:0007669"/>
    <property type="project" value="InterPro"/>
</dbReference>
<dbReference type="GO" id="GO:0140326">
    <property type="term" value="F:ATPase-coupled intramembrane lipid transporter activity"/>
    <property type="evidence" value="ECO:0007669"/>
    <property type="project" value="UniProtKB-EC"/>
</dbReference>
<feature type="transmembrane region" description="Helical" evidence="16">
    <location>
        <begin position="1082"/>
        <end position="1104"/>
    </location>
</feature>
<evidence type="ECO:0000259" key="18">
    <source>
        <dbReference type="Pfam" id="PF16209"/>
    </source>
</evidence>
<name>A0A9R1SVX0_9HYME</name>
<dbReference type="InterPro" id="IPR018303">
    <property type="entry name" value="ATPase_P-typ_P_site"/>
</dbReference>
<evidence type="ECO:0000256" key="3">
    <source>
        <dbReference type="ARBA" id="ARBA00008109"/>
    </source>
</evidence>
<dbReference type="InterPro" id="IPR044492">
    <property type="entry name" value="P_typ_ATPase_HD_dom"/>
</dbReference>
<feature type="transmembrane region" description="Helical" evidence="16">
    <location>
        <begin position="966"/>
        <end position="993"/>
    </location>
</feature>
<evidence type="ECO:0000256" key="6">
    <source>
        <dbReference type="ARBA" id="ARBA00022741"/>
    </source>
</evidence>
<dbReference type="GO" id="GO:0045332">
    <property type="term" value="P:phospholipid translocation"/>
    <property type="evidence" value="ECO:0007669"/>
    <property type="project" value="TreeGrafter"/>
</dbReference>
<dbReference type="AlphaFoldDB" id="A0A9R1SVX0"/>
<evidence type="ECO:0000256" key="5">
    <source>
        <dbReference type="ARBA" id="ARBA00022723"/>
    </source>
</evidence>
<dbReference type="InterPro" id="IPR008250">
    <property type="entry name" value="ATPase_P-typ_transduc_dom_A_sf"/>
</dbReference>
<keyword evidence="11 16" id="KW-0472">Membrane</keyword>
<dbReference type="PRINTS" id="PR00119">
    <property type="entry name" value="CATATPASE"/>
</dbReference>
<feature type="binding site" evidence="14">
    <location>
        <position position="427"/>
    </location>
    <ligand>
        <name>ATP</name>
        <dbReference type="ChEBI" id="CHEBI:30616"/>
    </ligand>
</feature>
<dbReference type="PANTHER" id="PTHR24092">
    <property type="entry name" value="PROBABLE PHOSPHOLIPID-TRANSPORTING ATPASE"/>
    <property type="match status" value="1"/>
</dbReference>
<feature type="binding site" evidence="15">
    <location>
        <position position="427"/>
    </location>
    <ligand>
        <name>Mg(2+)</name>
        <dbReference type="ChEBI" id="CHEBI:18420"/>
    </ligand>
</feature>
<feature type="binding site" evidence="14">
    <location>
        <position position="607"/>
    </location>
    <ligand>
        <name>ATP</name>
        <dbReference type="ChEBI" id="CHEBI:30616"/>
    </ligand>
</feature>
<feature type="binding site" evidence="15">
    <location>
        <position position="429"/>
    </location>
    <ligand>
        <name>Mg(2+)</name>
        <dbReference type="ChEBI" id="CHEBI:18420"/>
    </ligand>
</feature>
<evidence type="ECO:0000256" key="15">
    <source>
        <dbReference type="PIRSR" id="PIRSR606539-3"/>
    </source>
</evidence>
<feature type="domain" description="P-type ATPase N-terminal" evidence="18">
    <location>
        <begin position="64"/>
        <end position="117"/>
    </location>
</feature>
<keyword evidence="6 14" id="KW-0547">Nucleotide-binding</keyword>
<dbReference type="EC" id="7.6.2.1" evidence="16"/>
<feature type="domain" description="P-type ATPase C-terminal" evidence="19">
    <location>
        <begin position="861"/>
        <end position="1106"/>
    </location>
</feature>
<organism evidence="20 23">
    <name type="scientific">Fopius arisanus</name>
    <dbReference type="NCBI Taxonomy" id="64838"/>
    <lineage>
        <taxon>Eukaryota</taxon>
        <taxon>Metazoa</taxon>
        <taxon>Ecdysozoa</taxon>
        <taxon>Arthropoda</taxon>
        <taxon>Hexapoda</taxon>
        <taxon>Insecta</taxon>
        <taxon>Pterygota</taxon>
        <taxon>Neoptera</taxon>
        <taxon>Endopterygota</taxon>
        <taxon>Hymenoptera</taxon>
        <taxon>Apocrita</taxon>
        <taxon>Ichneumonoidea</taxon>
        <taxon>Braconidae</taxon>
        <taxon>Opiinae</taxon>
        <taxon>Fopius</taxon>
    </lineage>
</organism>
<feature type="binding site" evidence="14">
    <location>
        <position position="838"/>
    </location>
    <ligand>
        <name>ATP</name>
        <dbReference type="ChEBI" id="CHEBI:30616"/>
    </ligand>
</feature>
<dbReference type="Pfam" id="PF16212">
    <property type="entry name" value="PhoLip_ATPase_C"/>
    <property type="match status" value="1"/>
</dbReference>
<protein>
    <recommendedName>
        <fullName evidence="16">Phospholipid-transporting ATPase</fullName>
        <ecNumber evidence="16">7.6.2.1</ecNumber>
    </recommendedName>
</protein>
<feature type="binding site" evidence="15">
    <location>
        <position position="834"/>
    </location>
    <ligand>
        <name>Mg(2+)</name>
        <dbReference type="ChEBI" id="CHEBI:18420"/>
    </ligand>
</feature>
<dbReference type="Pfam" id="PF00122">
    <property type="entry name" value="E1-E2_ATPase"/>
    <property type="match status" value="1"/>
</dbReference>
<dbReference type="GO" id="GO:0005886">
    <property type="term" value="C:plasma membrane"/>
    <property type="evidence" value="ECO:0007669"/>
    <property type="project" value="TreeGrafter"/>
</dbReference>
<dbReference type="OrthoDB" id="377733at2759"/>
<dbReference type="NCBIfam" id="TIGR01652">
    <property type="entry name" value="ATPase-Plipid"/>
    <property type="match status" value="1"/>
</dbReference>
<evidence type="ECO:0000313" key="22">
    <source>
        <dbReference type="RefSeq" id="XP_011298116.1"/>
    </source>
</evidence>
<dbReference type="Gene3D" id="3.40.50.1000">
    <property type="entry name" value="HAD superfamily/HAD-like"/>
    <property type="match status" value="1"/>
</dbReference>
<feature type="active site" description="4-aspartylphosphate intermediate" evidence="13">
    <location>
        <position position="427"/>
    </location>
</feature>
<keyword evidence="8 15" id="KW-0460">Magnesium</keyword>
<keyword evidence="7 14" id="KW-0067">ATP-binding</keyword>
<evidence type="ECO:0000313" key="23">
    <source>
        <dbReference type="RefSeq" id="XP_011298117.1"/>
    </source>
</evidence>
<dbReference type="SUPFAM" id="SSF81665">
    <property type="entry name" value="Calcium ATPase, transmembrane domain M"/>
    <property type="match status" value="1"/>
</dbReference>
<dbReference type="GO" id="GO:0005783">
    <property type="term" value="C:endoplasmic reticulum"/>
    <property type="evidence" value="ECO:0007669"/>
    <property type="project" value="TreeGrafter"/>
</dbReference>
<dbReference type="PANTHER" id="PTHR24092:SF175">
    <property type="entry name" value="PHOSPHOLIPID-TRANSPORTING ATPASE"/>
    <property type="match status" value="1"/>
</dbReference>
<evidence type="ECO:0000313" key="20">
    <source>
        <dbReference type="Proteomes" id="UP000694866"/>
    </source>
</evidence>
<keyword evidence="5 15" id="KW-0479">Metal-binding</keyword>
<dbReference type="FunFam" id="3.40.50.1000:FF:000014">
    <property type="entry name" value="Phospholipid-transporting ATPase"/>
    <property type="match status" value="1"/>
</dbReference>
<dbReference type="InterPro" id="IPR023214">
    <property type="entry name" value="HAD_sf"/>
</dbReference>
<evidence type="ECO:0000256" key="1">
    <source>
        <dbReference type="ARBA" id="ARBA00004141"/>
    </source>
</evidence>